<dbReference type="InterPro" id="IPR019861">
    <property type="entry name" value="PorP/SprF_Bacteroidetes"/>
</dbReference>
<evidence type="ECO:0000313" key="2">
    <source>
        <dbReference type="Proteomes" id="UP001497416"/>
    </source>
</evidence>
<protein>
    <recommendedName>
        <fullName evidence="3">Type IX secretion system PorP/SprF family membrane protein</fullName>
    </recommendedName>
</protein>
<name>A0ABM9P5I5_9FLAO</name>
<dbReference type="Pfam" id="PF11751">
    <property type="entry name" value="PorP_SprF"/>
    <property type="match status" value="1"/>
</dbReference>
<dbReference type="EMBL" id="CAXIXY010000007">
    <property type="protein sequence ID" value="CAL2093218.1"/>
    <property type="molecule type" value="Genomic_DNA"/>
</dbReference>
<comment type="caution">
    <text evidence="1">The sequence shown here is derived from an EMBL/GenBank/DDBJ whole genome shotgun (WGS) entry which is preliminary data.</text>
</comment>
<accession>A0ABM9P5I5</accession>
<dbReference type="NCBIfam" id="TIGR03519">
    <property type="entry name" value="T9SS_PorP_fam"/>
    <property type="match status" value="1"/>
</dbReference>
<proteinExistence type="predicted"/>
<dbReference type="RefSeq" id="WP_348713565.1">
    <property type="nucleotide sequence ID" value="NZ_CAXIXY010000007.1"/>
</dbReference>
<evidence type="ECO:0000313" key="1">
    <source>
        <dbReference type="EMBL" id="CAL2093218.1"/>
    </source>
</evidence>
<dbReference type="Proteomes" id="UP001497416">
    <property type="component" value="Unassembled WGS sequence"/>
</dbReference>
<keyword evidence="2" id="KW-1185">Reference proteome</keyword>
<reference evidence="1 2" key="1">
    <citation type="submission" date="2024-05" db="EMBL/GenBank/DDBJ databases">
        <authorList>
            <person name="Duchaud E."/>
        </authorList>
    </citation>
    <scope>NUCLEOTIDE SEQUENCE [LARGE SCALE GENOMIC DNA]</scope>
    <source>
        <strain evidence="1">Ena-SAMPLE-TAB-13-05-2024-13:56:06:370-140302</strain>
    </source>
</reference>
<organism evidence="1 2">
    <name type="scientific">Tenacibaculum platacis</name>
    <dbReference type="NCBI Taxonomy" id="3137852"/>
    <lineage>
        <taxon>Bacteria</taxon>
        <taxon>Pseudomonadati</taxon>
        <taxon>Bacteroidota</taxon>
        <taxon>Flavobacteriia</taxon>
        <taxon>Flavobacteriales</taxon>
        <taxon>Flavobacteriaceae</taxon>
        <taxon>Tenacibaculum</taxon>
    </lineage>
</organism>
<evidence type="ECO:0008006" key="3">
    <source>
        <dbReference type="Google" id="ProtNLM"/>
    </source>
</evidence>
<gene>
    <name evidence="1" type="ORF">T190607A01A_50160</name>
</gene>
<sequence>MKNKYAIILILVVCKLYAQEFLPIHSQYLLGNYFLINPAVAGINTTHKVRFTYRNQWIGESAAPNTLTASYQGRVNRYIGMGGYVFKDSNGNHNTTGLEIATAYHINLGTNNKYERFWSFGLAFSGKHNGLDLDRTGGDPSLVNFDQDFDFGFNLGTYFIYENYYGGLAMSQTLVNNILTTQNKTTYSLIMGHLRSINNNDTFFVEPSIFIRKIEGLDIEMDVNTKFYHKPLLTKYSIWYGGSYKSFINNGLNGTSFTMFAGIDYKNFNFGYSIDFDLNTDFAGFYNSHQFILGINLFEKRYASLGCSPLNF</sequence>